<dbReference type="EMBL" id="NLAX01000001">
    <property type="protein sequence ID" value="PKS13274.1"/>
    <property type="molecule type" value="Genomic_DNA"/>
</dbReference>
<dbReference type="PANTHER" id="PTHR37844:SF2">
    <property type="entry name" value="SER_THR PROTEIN PHOSPHATASE SUPERFAMILY (AFU_ORTHOLOGUE AFUA_1G14840)"/>
    <property type="match status" value="1"/>
</dbReference>
<evidence type="ECO:0000313" key="2">
    <source>
        <dbReference type="Proteomes" id="UP000233524"/>
    </source>
</evidence>
<accession>A0A2N3NLG7</accession>
<comment type="caution">
    <text evidence="1">The sequence shown here is derived from an EMBL/GenBank/DDBJ whole genome shotgun (WGS) entry which is preliminary data.</text>
</comment>
<protein>
    <submittedName>
        <fullName evidence="1">Uncharacterized protein</fullName>
    </submittedName>
</protein>
<proteinExistence type="predicted"/>
<evidence type="ECO:0000313" key="1">
    <source>
        <dbReference type="EMBL" id="PKS13274.1"/>
    </source>
</evidence>
<dbReference type="PANTHER" id="PTHR37844">
    <property type="entry name" value="SER/THR PROTEIN PHOSPHATASE SUPERFAMILY (AFU_ORTHOLOGUE AFUA_1G14840)"/>
    <property type="match status" value="1"/>
</dbReference>
<gene>
    <name evidence="1" type="ORF">jhhlp_000045</name>
</gene>
<dbReference type="Proteomes" id="UP000233524">
    <property type="component" value="Unassembled WGS sequence"/>
</dbReference>
<dbReference type="AlphaFoldDB" id="A0A2N3NLG7"/>
<organism evidence="1 2">
    <name type="scientific">Lomentospora prolificans</name>
    <dbReference type="NCBI Taxonomy" id="41688"/>
    <lineage>
        <taxon>Eukaryota</taxon>
        <taxon>Fungi</taxon>
        <taxon>Dikarya</taxon>
        <taxon>Ascomycota</taxon>
        <taxon>Pezizomycotina</taxon>
        <taxon>Sordariomycetes</taxon>
        <taxon>Hypocreomycetidae</taxon>
        <taxon>Microascales</taxon>
        <taxon>Microascaceae</taxon>
        <taxon>Lomentospora</taxon>
    </lineage>
</organism>
<reference evidence="1 2" key="1">
    <citation type="journal article" date="2017" name="G3 (Bethesda)">
        <title>First Draft Genome Sequence of the Pathogenic Fungus Lomentospora prolificans (Formerly Scedosporium prolificans).</title>
        <authorList>
            <person name="Luo R."/>
            <person name="Zimin A."/>
            <person name="Workman R."/>
            <person name="Fan Y."/>
            <person name="Pertea G."/>
            <person name="Grossman N."/>
            <person name="Wear M.P."/>
            <person name="Jia B."/>
            <person name="Miller H."/>
            <person name="Casadevall A."/>
            <person name="Timp W."/>
            <person name="Zhang S.X."/>
            <person name="Salzberg S.L."/>
        </authorList>
    </citation>
    <scope>NUCLEOTIDE SEQUENCE [LARGE SCALE GENOMIC DNA]</scope>
    <source>
        <strain evidence="1 2">JHH-5317</strain>
    </source>
</reference>
<keyword evidence="2" id="KW-1185">Reference proteome</keyword>
<dbReference type="InParanoid" id="A0A2N3NLG7"/>
<dbReference type="VEuPathDB" id="FungiDB:jhhlp_000045"/>
<name>A0A2N3NLG7_9PEZI</name>
<sequence>MAALSEPSFKPPSLDGKDNRILEIHIMSDLLLETPRPLPMYLDLLLKQSAIGCTLFSNITEDQKATISLFNSDFSNTHGWSVERHNMLHRRDIDQLNNQVKAIAMPEPHRSYTNLRALRRLATLYLEDDRGVVSAFATNLTREHEYWISLSVQLWVFGHTLHNCDFVDTKTGKRVLANQWGHGRKDISTMMWNKVITIDILFPLQYMRDHIYPSSPMNLRYS</sequence>
<dbReference type="OrthoDB" id="550558at2759"/>